<feature type="chain" id="PRO_5043463189" description="Secreted protein" evidence="1">
    <location>
        <begin position="17"/>
        <end position="84"/>
    </location>
</feature>
<evidence type="ECO:0008006" key="4">
    <source>
        <dbReference type="Google" id="ProtNLM"/>
    </source>
</evidence>
<gene>
    <name evidence="2" type="ORF">R3P38DRAFT_2915136</name>
</gene>
<evidence type="ECO:0000313" key="2">
    <source>
        <dbReference type="EMBL" id="KAK7033782.1"/>
    </source>
</evidence>
<name>A0AAW0C5G2_9AGAR</name>
<dbReference type="Proteomes" id="UP001362999">
    <property type="component" value="Unassembled WGS sequence"/>
</dbReference>
<accession>A0AAW0C5G2</accession>
<comment type="caution">
    <text evidence="2">The sequence shown here is derived from an EMBL/GenBank/DDBJ whole genome shotgun (WGS) entry which is preliminary data.</text>
</comment>
<feature type="signal peptide" evidence="1">
    <location>
        <begin position="1"/>
        <end position="16"/>
    </location>
</feature>
<evidence type="ECO:0000256" key="1">
    <source>
        <dbReference type="SAM" id="SignalP"/>
    </source>
</evidence>
<dbReference type="EMBL" id="JAWWNJ010000022">
    <property type="protein sequence ID" value="KAK7033782.1"/>
    <property type="molecule type" value="Genomic_DNA"/>
</dbReference>
<organism evidence="2 3">
    <name type="scientific">Favolaschia claudopus</name>
    <dbReference type="NCBI Taxonomy" id="2862362"/>
    <lineage>
        <taxon>Eukaryota</taxon>
        <taxon>Fungi</taxon>
        <taxon>Dikarya</taxon>
        <taxon>Basidiomycota</taxon>
        <taxon>Agaricomycotina</taxon>
        <taxon>Agaricomycetes</taxon>
        <taxon>Agaricomycetidae</taxon>
        <taxon>Agaricales</taxon>
        <taxon>Marasmiineae</taxon>
        <taxon>Mycenaceae</taxon>
        <taxon>Favolaschia</taxon>
    </lineage>
</organism>
<reference evidence="2 3" key="1">
    <citation type="journal article" date="2024" name="J Genomics">
        <title>Draft genome sequencing and assembly of Favolaschia claudopus CIRM-BRFM 2984 isolated from oak limbs.</title>
        <authorList>
            <person name="Navarro D."/>
            <person name="Drula E."/>
            <person name="Chaduli D."/>
            <person name="Cazenave R."/>
            <person name="Ahrendt S."/>
            <person name="Wang J."/>
            <person name="Lipzen A."/>
            <person name="Daum C."/>
            <person name="Barry K."/>
            <person name="Grigoriev I.V."/>
            <person name="Favel A."/>
            <person name="Rosso M.N."/>
            <person name="Martin F."/>
        </authorList>
    </citation>
    <scope>NUCLEOTIDE SEQUENCE [LARGE SCALE GENOMIC DNA]</scope>
    <source>
        <strain evidence="2 3">CIRM-BRFM 2984</strain>
    </source>
</reference>
<proteinExistence type="predicted"/>
<dbReference type="AlphaFoldDB" id="A0AAW0C5G2"/>
<keyword evidence="3" id="KW-1185">Reference proteome</keyword>
<sequence length="84" mass="9065">MCSLLALGILAGGMLGTSIASHTIHERAFMRFNVSDARFVITTSTTLSRLRASKVPTSMSLWPSLKPPYSVTRPQSPSSIRASL</sequence>
<protein>
    <recommendedName>
        <fullName evidence="4">Secreted protein</fullName>
    </recommendedName>
</protein>
<keyword evidence="1" id="KW-0732">Signal</keyword>
<evidence type="ECO:0000313" key="3">
    <source>
        <dbReference type="Proteomes" id="UP001362999"/>
    </source>
</evidence>
<feature type="non-terminal residue" evidence="2">
    <location>
        <position position="84"/>
    </location>
</feature>